<protein>
    <submittedName>
        <fullName evidence="1">Uncharacterized protein</fullName>
    </submittedName>
</protein>
<accession>A0ACC1HKP3</accession>
<sequence length="74" mass="8192">MGVPGLWTGMLVGLILIVAGQLTFIFGYIDWDREVVACLERLKRSTRVDGQPLKFNVEQLENGEGGLPVIRSDC</sequence>
<proteinExistence type="predicted"/>
<name>A0ACC1HKP3_9FUNG</name>
<comment type="caution">
    <text evidence="1">The sequence shown here is derived from an EMBL/GenBank/DDBJ whole genome shotgun (WGS) entry which is preliminary data.</text>
</comment>
<dbReference type="EMBL" id="JAMZIH010005631">
    <property type="protein sequence ID" value="KAJ1674869.1"/>
    <property type="molecule type" value="Genomic_DNA"/>
</dbReference>
<reference evidence="1" key="1">
    <citation type="submission" date="2022-06" db="EMBL/GenBank/DDBJ databases">
        <title>Phylogenomic reconstructions and comparative analyses of Kickxellomycotina fungi.</title>
        <authorList>
            <person name="Reynolds N.K."/>
            <person name="Stajich J.E."/>
            <person name="Barry K."/>
            <person name="Grigoriev I.V."/>
            <person name="Crous P."/>
            <person name="Smith M.E."/>
        </authorList>
    </citation>
    <scope>NUCLEOTIDE SEQUENCE</scope>
    <source>
        <strain evidence="1">RSA 2271</strain>
    </source>
</reference>
<gene>
    <name evidence="1" type="ORF">EV182_002396</name>
</gene>
<keyword evidence="2" id="KW-1185">Reference proteome</keyword>
<evidence type="ECO:0000313" key="1">
    <source>
        <dbReference type="EMBL" id="KAJ1674869.1"/>
    </source>
</evidence>
<evidence type="ECO:0000313" key="2">
    <source>
        <dbReference type="Proteomes" id="UP001145114"/>
    </source>
</evidence>
<organism evidence="1 2">
    <name type="scientific">Spiromyces aspiralis</name>
    <dbReference type="NCBI Taxonomy" id="68401"/>
    <lineage>
        <taxon>Eukaryota</taxon>
        <taxon>Fungi</taxon>
        <taxon>Fungi incertae sedis</taxon>
        <taxon>Zoopagomycota</taxon>
        <taxon>Kickxellomycotina</taxon>
        <taxon>Kickxellomycetes</taxon>
        <taxon>Kickxellales</taxon>
        <taxon>Kickxellaceae</taxon>
        <taxon>Spiromyces</taxon>
    </lineage>
</organism>
<dbReference type="Proteomes" id="UP001145114">
    <property type="component" value="Unassembled WGS sequence"/>
</dbReference>